<organism evidence="1 2">
    <name type="scientific">Tritrichomonas foetus</name>
    <dbReference type="NCBI Taxonomy" id="1144522"/>
    <lineage>
        <taxon>Eukaryota</taxon>
        <taxon>Metamonada</taxon>
        <taxon>Parabasalia</taxon>
        <taxon>Tritrichomonadida</taxon>
        <taxon>Tritrichomonadidae</taxon>
        <taxon>Tritrichomonas</taxon>
    </lineage>
</organism>
<dbReference type="OrthoDB" id="626167at2759"/>
<dbReference type="AlphaFoldDB" id="A0A1J4K375"/>
<name>A0A1J4K375_9EUKA</name>
<keyword evidence="2" id="KW-1185">Reference proteome</keyword>
<reference evidence="1" key="1">
    <citation type="submission" date="2016-10" db="EMBL/GenBank/DDBJ databases">
        <authorList>
            <person name="Benchimol M."/>
            <person name="Almeida L.G."/>
            <person name="Vasconcelos A.T."/>
            <person name="Perreira-Neves A."/>
            <person name="Rosa I.A."/>
            <person name="Tasca T."/>
            <person name="Bogo M.R."/>
            <person name="de Souza W."/>
        </authorList>
    </citation>
    <scope>NUCLEOTIDE SEQUENCE [LARGE SCALE GENOMIC DNA]</scope>
    <source>
        <strain evidence="1">K</strain>
    </source>
</reference>
<dbReference type="GeneID" id="94839587"/>
<dbReference type="VEuPathDB" id="TrichDB:TRFO_26327"/>
<dbReference type="EMBL" id="MLAK01000745">
    <property type="protein sequence ID" value="OHT05823.1"/>
    <property type="molecule type" value="Genomic_DNA"/>
</dbReference>
<proteinExistence type="predicted"/>
<gene>
    <name evidence="1" type="ORF">TRFO_26327</name>
</gene>
<evidence type="ECO:0000313" key="2">
    <source>
        <dbReference type="Proteomes" id="UP000179807"/>
    </source>
</evidence>
<dbReference type="Proteomes" id="UP000179807">
    <property type="component" value="Unassembled WGS sequence"/>
</dbReference>
<sequence length="92" mass="11058">MENKKGNIIYELIRRFFCKYEILESISQQNIIKSYGICYGDSVHPPSILPEYYPVYLSNYVQKLQDDDEKSKEFFKNLFWNVNSKTELFIEI</sequence>
<protein>
    <submittedName>
        <fullName evidence="1">Uncharacterized protein</fullName>
    </submittedName>
</protein>
<dbReference type="RefSeq" id="XP_068358959.1">
    <property type="nucleotide sequence ID" value="XM_068504883.1"/>
</dbReference>
<comment type="caution">
    <text evidence="1">The sequence shown here is derived from an EMBL/GenBank/DDBJ whole genome shotgun (WGS) entry which is preliminary data.</text>
</comment>
<accession>A0A1J4K375</accession>
<evidence type="ECO:0000313" key="1">
    <source>
        <dbReference type="EMBL" id="OHT05823.1"/>
    </source>
</evidence>